<accession>A0A840HXR3</accession>
<dbReference type="EMBL" id="JACHOV010000010">
    <property type="protein sequence ID" value="MBB4642349.1"/>
    <property type="molecule type" value="Genomic_DNA"/>
</dbReference>
<comment type="caution">
    <text evidence="3">The sequence shown here is derived from an EMBL/GenBank/DDBJ whole genome shotgun (WGS) entry which is preliminary data.</text>
</comment>
<reference evidence="3 4" key="1">
    <citation type="submission" date="2020-08" db="EMBL/GenBank/DDBJ databases">
        <title>Genomic Encyclopedia of Type Strains, Phase IV (KMG-IV): sequencing the most valuable type-strain genomes for metagenomic binning, comparative biology and taxonomic classification.</title>
        <authorList>
            <person name="Goeker M."/>
        </authorList>
    </citation>
    <scope>NUCLEOTIDE SEQUENCE [LARGE SCALE GENOMIC DNA]</scope>
    <source>
        <strain evidence="3 4">DSM 7465</strain>
    </source>
</reference>
<dbReference type="InterPro" id="IPR044930">
    <property type="entry name" value="Homing_endonuclease_His-Me"/>
</dbReference>
<evidence type="ECO:0000313" key="4">
    <source>
        <dbReference type="Proteomes" id="UP000575068"/>
    </source>
</evidence>
<proteinExistence type="predicted"/>
<organism evidence="3 4">
    <name type="scientific">Rhizorhapis suberifaciens</name>
    <name type="common">corky root of lettuce</name>
    <dbReference type="NCBI Taxonomy" id="13656"/>
    <lineage>
        <taxon>Bacteria</taxon>
        <taxon>Pseudomonadati</taxon>
        <taxon>Pseudomonadota</taxon>
        <taxon>Alphaproteobacteria</taxon>
        <taxon>Sphingomonadales</taxon>
        <taxon>Sphingomonadaceae</taxon>
        <taxon>Rhizorhapis</taxon>
    </lineage>
</organism>
<dbReference type="SUPFAM" id="SSF54060">
    <property type="entry name" value="His-Me finger endonucleases"/>
    <property type="match status" value="1"/>
</dbReference>
<sequence length="168" mass="18636">MTDIADQFWDNVDQSSGPDGCWPWQRAIVRSGYGSLWVRGRSVGAHRHAYTLANGHIPDGPGYHGYVVMHMCDNRKCCNPAHLRLGTQAENNADRDAKGRADARPKGEENPNARLSQDDVRAIRKMRSDGLSYGKIMSATGVSKSQVWRICKCQSWGWLGDYAASRAA</sequence>
<protein>
    <recommendedName>
        <fullName evidence="2">HNH nuclease domain-containing protein</fullName>
    </recommendedName>
</protein>
<dbReference type="RefSeq" id="WP_184476354.1">
    <property type="nucleotide sequence ID" value="NZ_JACHOV010000010.1"/>
</dbReference>
<evidence type="ECO:0000256" key="1">
    <source>
        <dbReference type="SAM" id="MobiDB-lite"/>
    </source>
</evidence>
<feature type="region of interest" description="Disordered" evidence="1">
    <location>
        <begin position="89"/>
        <end position="116"/>
    </location>
</feature>
<dbReference type="InterPro" id="IPR003615">
    <property type="entry name" value="HNH_nuc"/>
</dbReference>
<evidence type="ECO:0000259" key="2">
    <source>
        <dbReference type="Pfam" id="PF13392"/>
    </source>
</evidence>
<name>A0A840HXR3_9SPHN</name>
<dbReference type="InterPro" id="IPR044925">
    <property type="entry name" value="His-Me_finger_sf"/>
</dbReference>
<gene>
    <name evidence="3" type="ORF">HNQ99_002674</name>
</gene>
<dbReference type="Proteomes" id="UP000575068">
    <property type="component" value="Unassembled WGS sequence"/>
</dbReference>
<feature type="domain" description="HNH nuclease" evidence="2">
    <location>
        <begin position="44"/>
        <end position="92"/>
    </location>
</feature>
<dbReference type="Pfam" id="PF13392">
    <property type="entry name" value="HNH_3"/>
    <property type="match status" value="1"/>
</dbReference>
<evidence type="ECO:0000313" key="3">
    <source>
        <dbReference type="EMBL" id="MBB4642349.1"/>
    </source>
</evidence>
<feature type="compositionally biased region" description="Basic and acidic residues" evidence="1">
    <location>
        <begin position="92"/>
        <end position="116"/>
    </location>
</feature>
<dbReference type="Gene3D" id="3.90.75.10">
    <property type="entry name" value="Homing Intron 3 (I-ppo) Encoded Endonuclease, Chain A"/>
    <property type="match status" value="1"/>
</dbReference>
<keyword evidence="4" id="KW-1185">Reference proteome</keyword>
<dbReference type="AlphaFoldDB" id="A0A840HXR3"/>
<dbReference type="GO" id="GO:0004519">
    <property type="term" value="F:endonuclease activity"/>
    <property type="evidence" value="ECO:0007669"/>
    <property type="project" value="InterPro"/>
</dbReference>